<sequence>GILRRLEAFVASPIGCGESDVGIA</sequence>
<name>A0ABQ5DWC9_9ASTR</name>
<dbReference type="EMBL" id="BQNB010015713">
    <property type="protein sequence ID" value="GJT43253.1"/>
    <property type="molecule type" value="Genomic_DNA"/>
</dbReference>
<reference evidence="1" key="2">
    <citation type="submission" date="2022-01" db="EMBL/GenBank/DDBJ databases">
        <authorList>
            <person name="Yamashiro T."/>
            <person name="Shiraishi A."/>
            <person name="Satake H."/>
            <person name="Nakayama K."/>
        </authorList>
    </citation>
    <scope>NUCLEOTIDE SEQUENCE</scope>
</reference>
<keyword evidence="2" id="KW-1185">Reference proteome</keyword>
<dbReference type="Proteomes" id="UP001151760">
    <property type="component" value="Unassembled WGS sequence"/>
</dbReference>
<feature type="non-terminal residue" evidence="1">
    <location>
        <position position="1"/>
    </location>
</feature>
<proteinExistence type="predicted"/>
<protein>
    <submittedName>
        <fullName evidence="1">Uncharacterized protein</fullName>
    </submittedName>
</protein>
<organism evidence="1 2">
    <name type="scientific">Tanacetum coccineum</name>
    <dbReference type="NCBI Taxonomy" id="301880"/>
    <lineage>
        <taxon>Eukaryota</taxon>
        <taxon>Viridiplantae</taxon>
        <taxon>Streptophyta</taxon>
        <taxon>Embryophyta</taxon>
        <taxon>Tracheophyta</taxon>
        <taxon>Spermatophyta</taxon>
        <taxon>Magnoliopsida</taxon>
        <taxon>eudicotyledons</taxon>
        <taxon>Gunneridae</taxon>
        <taxon>Pentapetalae</taxon>
        <taxon>asterids</taxon>
        <taxon>campanulids</taxon>
        <taxon>Asterales</taxon>
        <taxon>Asteraceae</taxon>
        <taxon>Asteroideae</taxon>
        <taxon>Anthemideae</taxon>
        <taxon>Anthemidinae</taxon>
        <taxon>Tanacetum</taxon>
    </lineage>
</organism>
<gene>
    <name evidence="1" type="ORF">Tco_0951968</name>
</gene>
<evidence type="ECO:0000313" key="1">
    <source>
        <dbReference type="EMBL" id="GJT43253.1"/>
    </source>
</evidence>
<evidence type="ECO:0000313" key="2">
    <source>
        <dbReference type="Proteomes" id="UP001151760"/>
    </source>
</evidence>
<reference evidence="1" key="1">
    <citation type="journal article" date="2022" name="Int. J. Mol. Sci.">
        <title>Draft Genome of Tanacetum Coccineum: Genomic Comparison of Closely Related Tanacetum-Family Plants.</title>
        <authorList>
            <person name="Yamashiro T."/>
            <person name="Shiraishi A."/>
            <person name="Nakayama K."/>
            <person name="Satake H."/>
        </authorList>
    </citation>
    <scope>NUCLEOTIDE SEQUENCE</scope>
</reference>
<comment type="caution">
    <text evidence="1">The sequence shown here is derived from an EMBL/GenBank/DDBJ whole genome shotgun (WGS) entry which is preliminary data.</text>
</comment>
<accession>A0ABQ5DWC9</accession>